<gene>
    <name evidence="3" type="ORF">DK843_05430</name>
</gene>
<dbReference type="Proteomes" id="UP000252038">
    <property type="component" value="Chromosome"/>
</dbReference>
<feature type="compositionally biased region" description="Low complexity" evidence="1">
    <location>
        <begin position="688"/>
        <end position="719"/>
    </location>
</feature>
<feature type="compositionally biased region" description="Basic residues" evidence="1">
    <location>
        <begin position="720"/>
        <end position="756"/>
    </location>
</feature>
<feature type="domain" description="CobN/magnesium chelatase" evidence="2">
    <location>
        <begin position="778"/>
        <end position="1356"/>
    </location>
</feature>
<organism evidence="3 4">
    <name type="scientific">Chromobacterium phragmitis</name>
    <dbReference type="NCBI Taxonomy" id="2202141"/>
    <lineage>
        <taxon>Bacteria</taxon>
        <taxon>Pseudomonadati</taxon>
        <taxon>Pseudomonadota</taxon>
        <taxon>Betaproteobacteria</taxon>
        <taxon>Neisseriales</taxon>
        <taxon>Chromobacteriaceae</taxon>
        <taxon>Chromobacterium</taxon>
    </lineage>
</organism>
<sequence>MSAEIALLSHAGTDLAALSRARWPEDFPAVAGISLQGIADEAAMRALLDGQLADVRAIVLRVLGRADAIPGLELLLAHARRLQAAVIVVSGTGEPDPELQALCSAPVSLQQDVHAYLQAGGSANLGEMMRCLADRLLLTGFGYQSPQPLPEHGVYHPELAAPCSLEDWLEIRNPDWPTVGLCFYRAHWLSGNTRFIDLLVDCLAERGVNALPVFTSSLRTIDQGGLPAALALLADPRAQVSLLINTTSFAMGDINNDGPTQPGWAVEASDQLDLPVLQAIASSMTREQWEASDRGFNPLDTAMNVALPEFDGRIIGVPLSFKQPAEAGQAEQYAPLPDRARRLAGIAARLARLRHVENADKRIAFIFTNSNSKASQIGNAVGLDSPASLYSMLRGMQTRGYRMAELPPDSDALMHELIDRGAYDQDYLSAEQMKNAAARVPAKRYQAWFDELPDALRDKMLQRWGQPPGGAYVDGDELVFSGLDYGNVFVALQPPRGYGMDPDAIYHTPDLPPTHHYYALYRWLRDEWRADAIVHVGKHGTLEWLPGKGVGLSQNCFPDALLGDMPLFYPFIVNDPGEGSQAKRRGHAVIIDHLTPTMTTADSYGPLAQLTQLVDEYYQVELLDPNKLPLLQQQIWDLIKEAKLDTDLAAMLKHDHDHGHAHEHHHDHGHDHHGHHHHDHDHPHGGHQHAPAAVHGKYRAQAAKPAAAMKPAAAAAAKYRPAKAAHGHDHGHHHGDHDHHHGHHDHHHHDHHGHSHDHHDHDHDWDDTLNEDGVPLSLAKMDGVDVAHLIEDIDGYLCELGAAQIRDGLHVLGNAPQGEALVDMLLALTRLPNLGIPGLPASVASACGGDWPLWQQDQGKRLAEAPPALQALAGQALVTRADGHDAVMKLSRALIADLAARGYDAAAIPAAVENILPGIEPHANLERVLNFVCAELCLKLARTAEEIDNLLRGLEGGYVPAGPSGAPTRGMAHILPTGRNFYSVDPRSLPSQAAWRIGDGLAREMLARHLKETGQYPESVAISVWGTSAMRTHGDDIAEILSLLGVKPRWQQESRRVQGLEVIPLAELGRPRIDVTVRISGFFRDAFPHLIALVDEAVHTVARLDEPAEQNFLRKHYLADLKNELMGKLPDADAQSLYRVFGAKPGSYGAGILPLINEQNWQNDADFATAYVNWGGYAYGREANGADARDALRHRLAGVEVALHNQDNREHDIFDSDDYLQYHGGMIATIRSLSGRQPRAFFGDSHNPEAPAVRGLKEEVLRVFRSRVANPKWIAGIQKHGYKGALELTATVDYLFGYDATAQVVDDWVYEQLAQSYALDPAMQQFFADSNPWALNAITDRLLEAAQRQLWAEPDPDTLAALRQLHLDSEALLEARGENKA</sequence>
<name>A0A344UEW0_9NEIS</name>
<dbReference type="PANTHER" id="PTHR44119:SF4">
    <property type="entry name" value="AEROBIC COBALTOCHELATASE SUBUNIT COBN"/>
    <property type="match status" value="1"/>
</dbReference>
<dbReference type="InterPro" id="IPR003672">
    <property type="entry name" value="CobN/Mg_chltase"/>
</dbReference>
<dbReference type="RefSeq" id="WP_114072747.1">
    <property type="nucleotide sequence ID" value="NZ_CP029554.1"/>
</dbReference>
<dbReference type="PANTHER" id="PTHR44119">
    <property type="entry name" value="MAGNESIUM-CHELATASE SUBUNIT CHLH, CHLOROPLASTIC"/>
    <property type="match status" value="1"/>
</dbReference>
<evidence type="ECO:0000313" key="4">
    <source>
        <dbReference type="Proteomes" id="UP000252038"/>
    </source>
</evidence>
<evidence type="ECO:0000259" key="2">
    <source>
        <dbReference type="Pfam" id="PF02514"/>
    </source>
</evidence>
<feature type="domain" description="CobN/magnesium chelatase" evidence="2">
    <location>
        <begin position="114"/>
        <end position="657"/>
    </location>
</feature>
<dbReference type="KEGG" id="chrb:DK843_05430"/>
<proteinExistence type="predicted"/>
<protein>
    <submittedName>
        <fullName evidence="3">Cobaltochelatase subunit CobN</fullName>
    </submittedName>
</protein>
<dbReference type="CDD" id="cd10150">
    <property type="entry name" value="CobN_like"/>
    <property type="match status" value="1"/>
</dbReference>
<accession>A0A344UEW0</accession>
<feature type="compositionally biased region" description="Basic and acidic residues" evidence="1">
    <location>
        <begin position="657"/>
        <end position="670"/>
    </location>
</feature>
<evidence type="ECO:0000256" key="1">
    <source>
        <dbReference type="SAM" id="MobiDB-lite"/>
    </source>
</evidence>
<dbReference type="Pfam" id="PF02514">
    <property type="entry name" value="CobN-Mg_chel"/>
    <property type="match status" value="2"/>
</dbReference>
<feature type="region of interest" description="Disordered" evidence="1">
    <location>
        <begin position="657"/>
        <end position="763"/>
    </location>
</feature>
<evidence type="ECO:0000313" key="3">
    <source>
        <dbReference type="EMBL" id="AXE33808.1"/>
    </source>
</evidence>
<reference evidence="3 4" key="1">
    <citation type="submission" date="2018-05" db="EMBL/GenBank/DDBJ databases">
        <title>Genome sequencing, assembly and analysis of the novel insecticidal bacterium, Chromobacterium phragmitis.</title>
        <authorList>
            <person name="Sparks M.E."/>
            <person name="Blackburn M.B."/>
            <person name="Gundersen-Rindal D.E."/>
        </authorList>
    </citation>
    <scope>NUCLEOTIDE SEQUENCE [LARGE SCALE GENOMIC DNA]</scope>
    <source>
        <strain evidence="3">IIBBL 274-1</strain>
    </source>
</reference>
<dbReference type="EMBL" id="CP029554">
    <property type="protein sequence ID" value="AXE33808.1"/>
    <property type="molecule type" value="Genomic_DNA"/>
</dbReference>